<feature type="region of interest" description="Disordered" evidence="1">
    <location>
        <begin position="40"/>
        <end position="68"/>
    </location>
</feature>
<dbReference type="PANTHER" id="PTHR31912:SF34">
    <property type="entry name" value="NOTOCHORD-RELATED PROTEIN"/>
    <property type="match status" value="1"/>
</dbReference>
<dbReference type="AlphaFoldDB" id="A0A2G8KWD4"/>
<accession>A0A2G8KWD4</accession>
<organism evidence="2 3">
    <name type="scientific">Stichopus japonicus</name>
    <name type="common">Sea cucumber</name>
    <dbReference type="NCBI Taxonomy" id="307972"/>
    <lineage>
        <taxon>Eukaryota</taxon>
        <taxon>Metazoa</taxon>
        <taxon>Echinodermata</taxon>
        <taxon>Eleutherozoa</taxon>
        <taxon>Echinozoa</taxon>
        <taxon>Holothuroidea</taxon>
        <taxon>Aspidochirotacea</taxon>
        <taxon>Aspidochirotida</taxon>
        <taxon>Stichopodidae</taxon>
        <taxon>Apostichopus</taxon>
    </lineage>
</organism>
<sequence length="795" mass="90686">MQDGCMRTFKNHVSTFKSHVEKKHEMYGANEVPLLDDADELNASDHNSSDDNEPLRGDHDEQPIPNVQNWDDFDKAEIEQRIAIFLAKLLASSSVVQSTIDGVVGHTSDLLDDVVGYLKHKTSQFAQQNMIQPNDLSFCSLMEDFEKCENTFDRFIGVYMRKKYFTQSGVFLAPKEIPIAVAFYQRRNRMTGNVSQVLKNVSFQYVPIKPLMKLILESKGFLENIEMHEPSLDGLMRDFHDGEYSQQNIFCRHKRNIQLLFYIDDFEVANPLSPKAGTHKLGAVYCTITNIHPKFRSSLNNCHLVMLFNAGDAKLYGYEPIFDPLVEDLNSLIHDGIQIEAPTFQGTVRVGLAQVTGDNLGLHSLFGFAQGFTANYPCRFCKMHRAEAQLSTSENVGLLRTKDNYQMDVNAQDLPNTGVRSDSPLNKIHHYHVTQNFAPDIMHDLLEGVCPLELKLVVKALIDKRLFNINLLNSRLVSFNYGSGDNQNKPCIFSASSMTNPDGAPGQNAAQMWCLIRHFPLMMGDLVPEDDEHWELLILLLKCMDIIFSPVISRGDTVYLKHLIQDHHQHFLELFGNARQLKPKHHHMIHYPMAIQKLGPLTRFWAMRFEAKHNFSRRLSHIVCNFQNIAKTLAYRNQMLLCYNLLSQLSLVGDEVEIGPGSSVLVASITDSDVVHIRLRLGLYDEVFLANWCKVFGHTYKKHQMVVVGKNVELDPVFGKLVNIIAVESGVRLIYEEWLTTGFSRHLHAYKVEAQEPRKTEICRIDDLLDYHPLQMIQSGPPNDPAFCVVTRYKF</sequence>
<dbReference type="PANTHER" id="PTHR31912">
    <property type="entry name" value="IP13529P"/>
    <property type="match status" value="1"/>
</dbReference>
<evidence type="ECO:0000256" key="1">
    <source>
        <dbReference type="SAM" id="MobiDB-lite"/>
    </source>
</evidence>
<evidence type="ECO:0008006" key="4">
    <source>
        <dbReference type="Google" id="ProtNLM"/>
    </source>
</evidence>
<proteinExistence type="predicted"/>
<keyword evidence="3" id="KW-1185">Reference proteome</keyword>
<reference evidence="2 3" key="1">
    <citation type="journal article" date="2017" name="PLoS Biol.">
        <title>The sea cucumber genome provides insights into morphological evolution and visceral regeneration.</title>
        <authorList>
            <person name="Zhang X."/>
            <person name="Sun L."/>
            <person name="Yuan J."/>
            <person name="Sun Y."/>
            <person name="Gao Y."/>
            <person name="Zhang L."/>
            <person name="Li S."/>
            <person name="Dai H."/>
            <person name="Hamel J.F."/>
            <person name="Liu C."/>
            <person name="Yu Y."/>
            <person name="Liu S."/>
            <person name="Lin W."/>
            <person name="Guo K."/>
            <person name="Jin S."/>
            <person name="Xu P."/>
            <person name="Storey K.B."/>
            <person name="Huan P."/>
            <person name="Zhang T."/>
            <person name="Zhou Y."/>
            <person name="Zhang J."/>
            <person name="Lin C."/>
            <person name="Li X."/>
            <person name="Xing L."/>
            <person name="Huo D."/>
            <person name="Sun M."/>
            <person name="Wang L."/>
            <person name="Mercier A."/>
            <person name="Li F."/>
            <person name="Yang H."/>
            <person name="Xiang J."/>
        </authorList>
    </citation>
    <scope>NUCLEOTIDE SEQUENCE [LARGE SCALE GENOMIC DNA]</scope>
    <source>
        <strain evidence="2">Shaxun</strain>
        <tissue evidence="2">Muscle</tissue>
    </source>
</reference>
<comment type="caution">
    <text evidence="2">The sequence shown here is derived from an EMBL/GenBank/DDBJ whole genome shotgun (WGS) entry which is preliminary data.</text>
</comment>
<name>A0A2G8KWD4_STIJA</name>
<dbReference type="OrthoDB" id="10045355at2759"/>
<evidence type="ECO:0000313" key="2">
    <source>
        <dbReference type="EMBL" id="PIK52220.1"/>
    </source>
</evidence>
<dbReference type="EMBL" id="MRZV01000338">
    <property type="protein sequence ID" value="PIK52220.1"/>
    <property type="molecule type" value="Genomic_DNA"/>
</dbReference>
<feature type="compositionally biased region" description="Basic and acidic residues" evidence="1">
    <location>
        <begin position="47"/>
        <end position="62"/>
    </location>
</feature>
<dbReference type="Proteomes" id="UP000230750">
    <property type="component" value="Unassembled WGS sequence"/>
</dbReference>
<evidence type="ECO:0000313" key="3">
    <source>
        <dbReference type="Proteomes" id="UP000230750"/>
    </source>
</evidence>
<gene>
    <name evidence="2" type="ORF">BSL78_10882</name>
</gene>
<protein>
    <recommendedName>
        <fullName evidence="4">C2H2-type domain-containing protein</fullName>
    </recommendedName>
</protein>